<feature type="transmembrane region" description="Helical" evidence="1">
    <location>
        <begin position="46"/>
        <end position="72"/>
    </location>
</feature>
<reference evidence="3" key="1">
    <citation type="submission" date="2022-11" db="UniProtKB">
        <authorList>
            <consortium name="WormBaseParasite"/>
        </authorList>
    </citation>
    <scope>IDENTIFICATION</scope>
</reference>
<feature type="transmembrane region" description="Helical" evidence="1">
    <location>
        <begin position="12"/>
        <end position="34"/>
    </location>
</feature>
<evidence type="ECO:0000256" key="1">
    <source>
        <dbReference type="SAM" id="Phobius"/>
    </source>
</evidence>
<keyword evidence="1" id="KW-0472">Membrane</keyword>
<proteinExistence type="predicted"/>
<keyword evidence="1" id="KW-1133">Transmembrane helix</keyword>
<name>A0A914MFN1_MELIC</name>
<accession>A0A914MFN1</accession>
<sequence length="160" mass="18191">MFSEIWQFIVDNIFVLLVLLLFIVSCLIVGLVFWKYSLAEIRQLVYEHVCCLVFLLLAFIFCILIGIVWRYYFLQVVSTGTPRCTASPMYRRVITLSKIVGSVAPWYGSIKNVETHRTIPGRHGFDHFGQSYSSAVHWACGTLACSQLKSSNLTTQPSIT</sequence>
<dbReference type="Proteomes" id="UP000887563">
    <property type="component" value="Unplaced"/>
</dbReference>
<organism evidence="2 3">
    <name type="scientific">Meloidogyne incognita</name>
    <name type="common">Southern root-knot nematode worm</name>
    <name type="synonym">Oxyuris incognita</name>
    <dbReference type="NCBI Taxonomy" id="6306"/>
    <lineage>
        <taxon>Eukaryota</taxon>
        <taxon>Metazoa</taxon>
        <taxon>Ecdysozoa</taxon>
        <taxon>Nematoda</taxon>
        <taxon>Chromadorea</taxon>
        <taxon>Rhabditida</taxon>
        <taxon>Tylenchina</taxon>
        <taxon>Tylenchomorpha</taxon>
        <taxon>Tylenchoidea</taxon>
        <taxon>Meloidogynidae</taxon>
        <taxon>Meloidogyninae</taxon>
        <taxon>Meloidogyne</taxon>
        <taxon>Meloidogyne incognita group</taxon>
    </lineage>
</organism>
<dbReference type="AlphaFoldDB" id="A0A914MFN1"/>
<evidence type="ECO:0000313" key="2">
    <source>
        <dbReference type="Proteomes" id="UP000887563"/>
    </source>
</evidence>
<keyword evidence="2" id="KW-1185">Reference proteome</keyword>
<keyword evidence="1" id="KW-0812">Transmembrane</keyword>
<evidence type="ECO:0000313" key="3">
    <source>
        <dbReference type="WBParaSite" id="Minc3s01796g26365"/>
    </source>
</evidence>
<protein>
    <submittedName>
        <fullName evidence="3">Uncharacterized protein</fullName>
    </submittedName>
</protein>
<dbReference type="WBParaSite" id="Minc3s01796g26365">
    <property type="protein sequence ID" value="Minc3s01796g26365"/>
    <property type="gene ID" value="Minc3s01796g26365"/>
</dbReference>